<protein>
    <submittedName>
        <fullName evidence="2">Uncharacterized protein</fullName>
    </submittedName>
</protein>
<evidence type="ECO:0000256" key="1">
    <source>
        <dbReference type="SAM" id="Phobius"/>
    </source>
</evidence>
<evidence type="ECO:0000313" key="3">
    <source>
        <dbReference type="Proteomes" id="UP000243719"/>
    </source>
</evidence>
<keyword evidence="1" id="KW-0472">Membrane</keyword>
<name>A0A1H2PKX6_9BURK</name>
<dbReference type="Proteomes" id="UP000243719">
    <property type="component" value="Unassembled WGS sequence"/>
</dbReference>
<gene>
    <name evidence="2" type="ORF">SAMN05216551_102289</name>
</gene>
<dbReference type="AlphaFoldDB" id="A0A1H2PKX6"/>
<evidence type="ECO:0000313" key="2">
    <source>
        <dbReference type="EMBL" id="SDV47119.1"/>
    </source>
</evidence>
<organism evidence="2 3">
    <name type="scientific">Chitinasiproducens palmae</name>
    <dbReference type="NCBI Taxonomy" id="1770053"/>
    <lineage>
        <taxon>Bacteria</taxon>
        <taxon>Pseudomonadati</taxon>
        <taxon>Pseudomonadota</taxon>
        <taxon>Betaproteobacteria</taxon>
        <taxon>Burkholderiales</taxon>
        <taxon>Burkholderiaceae</taxon>
        <taxon>Chitinasiproducens</taxon>
    </lineage>
</organism>
<keyword evidence="3" id="KW-1185">Reference proteome</keyword>
<feature type="transmembrane region" description="Helical" evidence="1">
    <location>
        <begin position="128"/>
        <end position="154"/>
    </location>
</feature>
<keyword evidence="1" id="KW-0812">Transmembrane</keyword>
<dbReference type="EMBL" id="FNLO01000002">
    <property type="protein sequence ID" value="SDV47119.1"/>
    <property type="molecule type" value="Genomic_DNA"/>
</dbReference>
<dbReference type="STRING" id="1770053.SAMN05216551_102289"/>
<keyword evidence="1" id="KW-1133">Transmembrane helix</keyword>
<accession>A0A1H2PKX6</accession>
<feature type="transmembrane region" description="Helical" evidence="1">
    <location>
        <begin position="166"/>
        <end position="187"/>
    </location>
</feature>
<sequence>MSFIIVRRVSHCEAAPRRAGVHGSRWRRAGLCALLSVAPHLVSAAPADVPAAAEAGTTVDVVSVTSLTVTTREQRPECRPTLVSERQYLFDQANARSWPLRHLKGVTGAPMGAAAGAYLAAHLLSARIWMLPAALVGGAAGWLVGPFGVALGIGGGILGHALTHKLPVTIGGSVAGAGLGMALWQVLFPPPKSPLPPSVTEIPLEHFLTTQECGDASHAQVQPGTLYRVDYYYNGALFFADLPYDPGNRLRVDGDGKPVTTGKQN</sequence>
<reference evidence="3" key="1">
    <citation type="submission" date="2016-09" db="EMBL/GenBank/DDBJ databases">
        <authorList>
            <person name="Varghese N."/>
            <person name="Submissions S."/>
        </authorList>
    </citation>
    <scope>NUCLEOTIDE SEQUENCE [LARGE SCALE GENOMIC DNA]</scope>
    <source>
        <strain evidence="3">JS23</strain>
    </source>
</reference>
<proteinExistence type="predicted"/>